<reference evidence="3 4" key="1">
    <citation type="journal article" date="2024" name="G3 (Bethesda)">
        <title>Genome assembly of Hibiscus sabdariffa L. provides insights into metabolisms of medicinal natural products.</title>
        <authorList>
            <person name="Kim T."/>
        </authorList>
    </citation>
    <scope>NUCLEOTIDE SEQUENCE [LARGE SCALE GENOMIC DNA]</scope>
    <source>
        <strain evidence="3">TK-2024</strain>
        <tissue evidence="3">Old leaves</tissue>
    </source>
</reference>
<evidence type="ECO:0000259" key="2">
    <source>
        <dbReference type="PROSITE" id="PS50011"/>
    </source>
</evidence>
<sequence>MRSLASEVSGLRLQPLIVDQNQRENHTCSCSCLSGLNFRWKGSLVTDRPGIGGLLILGFYLQDLTVPFLFFCSYQMEQFRQIGEVLGSIGAFMVLQDDMQINQRQCCLLFDIFSLAFNKIGEEMKLNLKLDEKNTKWSALEHPLKELQRIFRDAELYVKQCMDRKDWWLKAINLHQNKDCVENLIYNLLFHFPIVIEAIETAGEIAGLDQSEMQRRRIALSRKYDKEWMDPKLFHFQFGKQYLIPREICTRLESAWREDRWNLVEVLRQKSSSESATKSQQRVADLLIKKIIGSEGYNGKLFPSSILYGGDYQVRRRLGGQYKEIQWLGDNFALRNFIGDAETSGSEISALLSLSHPNILQYLCGFYDEEKREVLLVQELMNKDLSYYMSGSRRRTTCCLPVVVDLMFQIARGMEYLHSQKMFHGDLNPSNIFLKARNSTEGYFQLKISGYGLSTLKSTGSPSSSSNPFIWYAPEVLQEQEKWSPGNSTRFKYTEKADVYSFGMLCFELLTGKVPFEDGHLQGEKVSRNIRAGERPLFPYTAPKYLVNLTKRCWHSDPNQRPCFSSICRILRYTKKFLVMNPEHDQTESRFPVPDYCEIESWFLKKFTANGGFDSLSVAQIPFQMFAYRVAEQDKTIILNIMDENGEVVKEAASGSIDEINSAEDPLEKSVASESDVRSVSSDVRPVYSEIPEKRSAKLNSTPQRRSTSTKIPEKKTLQTKKTSNVKAKKGSGTPNGKSAQPSLTRVHSVKNMGESRSKVFHQTGLTRCEIPWVAGVLSNILAQDVDFNDNRKGLPCFFFFLL</sequence>
<protein>
    <recommendedName>
        <fullName evidence="2">Protein kinase domain-containing protein</fullName>
    </recommendedName>
</protein>
<dbReference type="Proteomes" id="UP001472677">
    <property type="component" value="Unassembled WGS sequence"/>
</dbReference>
<dbReference type="Pfam" id="PF07714">
    <property type="entry name" value="PK_Tyr_Ser-Thr"/>
    <property type="match status" value="1"/>
</dbReference>
<accession>A0ABR2BHL0</accession>
<evidence type="ECO:0000256" key="1">
    <source>
        <dbReference type="SAM" id="MobiDB-lite"/>
    </source>
</evidence>
<dbReference type="InterPro" id="IPR011009">
    <property type="entry name" value="Kinase-like_dom_sf"/>
</dbReference>
<gene>
    <name evidence="3" type="ORF">V6N12_013468</name>
</gene>
<dbReference type="PANTHER" id="PTHR23257">
    <property type="entry name" value="SERINE-THREONINE PROTEIN KINASE"/>
    <property type="match status" value="1"/>
</dbReference>
<proteinExistence type="predicted"/>
<keyword evidence="4" id="KW-1185">Reference proteome</keyword>
<dbReference type="InterPro" id="IPR001245">
    <property type="entry name" value="Ser-Thr/Tyr_kinase_cat_dom"/>
</dbReference>
<dbReference type="PANTHER" id="PTHR23257:SF935">
    <property type="entry name" value="PROTEIN KINASE FAMILY PROTEIN"/>
    <property type="match status" value="1"/>
</dbReference>
<evidence type="ECO:0000313" key="4">
    <source>
        <dbReference type="Proteomes" id="UP001472677"/>
    </source>
</evidence>
<dbReference type="InterPro" id="IPR000719">
    <property type="entry name" value="Prot_kinase_dom"/>
</dbReference>
<dbReference type="Pfam" id="PF06760">
    <property type="entry name" value="DUF1221"/>
    <property type="match status" value="1"/>
</dbReference>
<feature type="compositionally biased region" description="Polar residues" evidence="1">
    <location>
        <begin position="733"/>
        <end position="745"/>
    </location>
</feature>
<dbReference type="Gene3D" id="1.10.510.10">
    <property type="entry name" value="Transferase(Phosphotransferase) domain 1"/>
    <property type="match status" value="1"/>
</dbReference>
<name>A0ABR2BHL0_9ROSI</name>
<dbReference type="SUPFAM" id="SSF56112">
    <property type="entry name" value="Protein kinase-like (PK-like)"/>
    <property type="match status" value="1"/>
</dbReference>
<organism evidence="3 4">
    <name type="scientific">Hibiscus sabdariffa</name>
    <name type="common">roselle</name>
    <dbReference type="NCBI Taxonomy" id="183260"/>
    <lineage>
        <taxon>Eukaryota</taxon>
        <taxon>Viridiplantae</taxon>
        <taxon>Streptophyta</taxon>
        <taxon>Embryophyta</taxon>
        <taxon>Tracheophyta</taxon>
        <taxon>Spermatophyta</taxon>
        <taxon>Magnoliopsida</taxon>
        <taxon>eudicotyledons</taxon>
        <taxon>Gunneridae</taxon>
        <taxon>Pentapetalae</taxon>
        <taxon>rosids</taxon>
        <taxon>malvids</taxon>
        <taxon>Malvales</taxon>
        <taxon>Malvaceae</taxon>
        <taxon>Malvoideae</taxon>
        <taxon>Hibiscus</taxon>
    </lineage>
</organism>
<feature type="region of interest" description="Disordered" evidence="1">
    <location>
        <begin position="660"/>
        <end position="745"/>
    </location>
</feature>
<dbReference type="InterPro" id="IPR010632">
    <property type="entry name" value="DUF1221"/>
</dbReference>
<comment type="caution">
    <text evidence="3">The sequence shown here is derived from an EMBL/GenBank/DDBJ whole genome shotgun (WGS) entry which is preliminary data.</text>
</comment>
<feature type="domain" description="Protein kinase" evidence="2">
    <location>
        <begin position="286"/>
        <end position="578"/>
    </location>
</feature>
<feature type="compositionally biased region" description="Polar residues" evidence="1">
    <location>
        <begin position="698"/>
        <end position="711"/>
    </location>
</feature>
<dbReference type="InterPro" id="IPR050167">
    <property type="entry name" value="Ser_Thr_protein_kinase"/>
</dbReference>
<dbReference type="EMBL" id="JBBPBM010000116">
    <property type="protein sequence ID" value="KAK8506654.1"/>
    <property type="molecule type" value="Genomic_DNA"/>
</dbReference>
<evidence type="ECO:0000313" key="3">
    <source>
        <dbReference type="EMBL" id="KAK8506654.1"/>
    </source>
</evidence>
<feature type="compositionally biased region" description="Low complexity" evidence="1">
    <location>
        <begin position="670"/>
        <end position="689"/>
    </location>
</feature>
<dbReference type="PROSITE" id="PS50011">
    <property type="entry name" value="PROTEIN_KINASE_DOM"/>
    <property type="match status" value="1"/>
</dbReference>